<name>A2FRX2_TRIV3</name>
<gene>
    <name evidence="1" type="ORF">TVAG_444740</name>
</gene>
<organism evidence="1 2">
    <name type="scientific">Trichomonas vaginalis (strain ATCC PRA-98 / G3)</name>
    <dbReference type="NCBI Taxonomy" id="412133"/>
    <lineage>
        <taxon>Eukaryota</taxon>
        <taxon>Metamonada</taxon>
        <taxon>Parabasalia</taxon>
        <taxon>Trichomonadida</taxon>
        <taxon>Trichomonadidae</taxon>
        <taxon>Trichomonas</taxon>
    </lineage>
</organism>
<evidence type="ECO:0008006" key="3">
    <source>
        <dbReference type="Google" id="ProtNLM"/>
    </source>
</evidence>
<reference evidence="1" key="2">
    <citation type="journal article" date="2007" name="Science">
        <title>Draft genome sequence of the sexually transmitted pathogen Trichomonas vaginalis.</title>
        <authorList>
            <person name="Carlton J.M."/>
            <person name="Hirt R.P."/>
            <person name="Silva J.C."/>
            <person name="Delcher A.L."/>
            <person name="Schatz M."/>
            <person name="Zhao Q."/>
            <person name="Wortman J.R."/>
            <person name="Bidwell S.L."/>
            <person name="Alsmark U.C.M."/>
            <person name="Besteiro S."/>
            <person name="Sicheritz-Ponten T."/>
            <person name="Noel C.J."/>
            <person name="Dacks J.B."/>
            <person name="Foster P.G."/>
            <person name="Simillion C."/>
            <person name="Van de Peer Y."/>
            <person name="Miranda-Saavedra D."/>
            <person name="Barton G.J."/>
            <person name="Westrop G.D."/>
            <person name="Mueller S."/>
            <person name="Dessi D."/>
            <person name="Fiori P.L."/>
            <person name="Ren Q."/>
            <person name="Paulsen I."/>
            <person name="Zhang H."/>
            <person name="Bastida-Corcuera F.D."/>
            <person name="Simoes-Barbosa A."/>
            <person name="Brown M.T."/>
            <person name="Hayes R.D."/>
            <person name="Mukherjee M."/>
            <person name="Okumura C.Y."/>
            <person name="Schneider R."/>
            <person name="Smith A.J."/>
            <person name="Vanacova S."/>
            <person name="Villalvazo M."/>
            <person name="Haas B.J."/>
            <person name="Pertea M."/>
            <person name="Feldblyum T.V."/>
            <person name="Utterback T.R."/>
            <person name="Shu C.L."/>
            <person name="Osoegawa K."/>
            <person name="de Jong P.J."/>
            <person name="Hrdy I."/>
            <person name="Horvathova L."/>
            <person name="Zubacova Z."/>
            <person name="Dolezal P."/>
            <person name="Malik S.B."/>
            <person name="Logsdon J.M. Jr."/>
            <person name="Henze K."/>
            <person name="Gupta A."/>
            <person name="Wang C.C."/>
            <person name="Dunne R.L."/>
            <person name="Upcroft J.A."/>
            <person name="Upcroft P."/>
            <person name="White O."/>
            <person name="Salzberg S.L."/>
            <person name="Tang P."/>
            <person name="Chiu C.-H."/>
            <person name="Lee Y.-S."/>
            <person name="Embley T.M."/>
            <person name="Coombs G.H."/>
            <person name="Mottram J.C."/>
            <person name="Tachezy J."/>
            <person name="Fraser-Liggett C.M."/>
            <person name="Johnson P.J."/>
        </authorList>
    </citation>
    <scope>NUCLEOTIDE SEQUENCE [LARGE SCALE GENOMIC DNA]</scope>
    <source>
        <strain evidence="1">G3</strain>
    </source>
</reference>
<protein>
    <recommendedName>
        <fullName evidence="3">UDENN domain-containing protein</fullName>
    </recommendedName>
</protein>
<dbReference type="PANTHER" id="PTHR13677">
    <property type="entry name" value="LD41638P"/>
    <property type="match status" value="1"/>
</dbReference>
<dbReference type="InParanoid" id="A2FRX2"/>
<dbReference type="InterPro" id="IPR024224">
    <property type="entry name" value="DENND6"/>
</dbReference>
<reference evidence="1" key="1">
    <citation type="submission" date="2006-10" db="EMBL/GenBank/DDBJ databases">
        <authorList>
            <person name="Amadeo P."/>
            <person name="Zhao Q."/>
            <person name="Wortman J."/>
            <person name="Fraser-Liggett C."/>
            <person name="Carlton J."/>
        </authorList>
    </citation>
    <scope>NUCLEOTIDE SEQUENCE</scope>
    <source>
        <strain evidence="1">G3</strain>
    </source>
</reference>
<dbReference type="AlphaFoldDB" id="A2FRX2"/>
<proteinExistence type="predicted"/>
<dbReference type="GO" id="GO:0055037">
    <property type="term" value="C:recycling endosome"/>
    <property type="evidence" value="ECO:0000318"/>
    <property type="project" value="GO_Central"/>
</dbReference>
<dbReference type="SMR" id="A2FRX2"/>
<dbReference type="Proteomes" id="UP000001542">
    <property type="component" value="Unassembled WGS sequence"/>
</dbReference>
<dbReference type="VEuPathDB" id="TrichDB:TVAGG3_0659690"/>
<dbReference type="EMBL" id="DS113972">
    <property type="protein sequence ID" value="EAX92338.1"/>
    <property type="molecule type" value="Genomic_DNA"/>
</dbReference>
<accession>A2FRX2</accession>
<evidence type="ECO:0000313" key="2">
    <source>
        <dbReference type="Proteomes" id="UP000001542"/>
    </source>
</evidence>
<evidence type="ECO:0000313" key="1">
    <source>
        <dbReference type="EMBL" id="EAX92338.1"/>
    </source>
</evidence>
<dbReference type="GO" id="GO:0005085">
    <property type="term" value="F:guanyl-nucleotide exchange factor activity"/>
    <property type="evidence" value="ECO:0007669"/>
    <property type="project" value="InterPro"/>
</dbReference>
<sequence>MSTLVEGITLQKFTRPEGPCLLVNLPESFTLFTKKKQLLSITFPEINTNNTIYSFSIKVLFGFCWVFTYENELYSICIGTRYPYAVIFFDFLKDAIKLLKKEIPEARVNKMYEVLKKWRSDPNSPNVIAPFLSAERIYPLDVNLTHFMAYDPSVFVNDEAKIDDLWNSLVTGKGILLIGNTPEQASQAAYSVLSLIAPYKYIEMINIYTGLGDPRFLDIINGSTKWKIVATTNALAADRCQQFKTIIKLPARNYNPSPELRAILQKKTAKLFYRIELQFNKRIEVDPYSDILEYPLSAQQINEIIQHLKMTTENFDLLQKMNFFQEWKKSIIFRSKFRESFLSFIPKQVIATKNEAELKKISKILEFLSSKYKNDIHMSAVISEHIKLVNNRLQPSQ</sequence>
<dbReference type="PANTHER" id="PTHR13677:SF0">
    <property type="entry name" value="LD41638P"/>
    <property type="match status" value="1"/>
</dbReference>
<dbReference type="VEuPathDB" id="TrichDB:TVAG_444740"/>
<dbReference type="OrthoDB" id="10265409at2759"/>
<dbReference type="KEGG" id="tva:4750049"/>
<keyword evidence="2" id="KW-1185">Reference proteome</keyword>
<dbReference type="RefSeq" id="XP_001305268.1">
    <property type="nucleotide sequence ID" value="XM_001305267.1"/>
</dbReference>